<keyword evidence="2 4" id="KW-0238">DNA-binding</keyword>
<dbReference type="Pfam" id="PF00440">
    <property type="entry name" value="TetR_N"/>
    <property type="match status" value="1"/>
</dbReference>
<dbReference type="PROSITE" id="PS50977">
    <property type="entry name" value="HTH_TETR_2"/>
    <property type="match status" value="1"/>
</dbReference>
<dbReference type="InterPro" id="IPR009057">
    <property type="entry name" value="Homeodomain-like_sf"/>
</dbReference>
<gene>
    <name evidence="6" type="ORF">FVP33_18475</name>
</gene>
<feature type="domain" description="HTH tetR-type" evidence="5">
    <location>
        <begin position="23"/>
        <end position="83"/>
    </location>
</feature>
<evidence type="ECO:0000313" key="7">
    <source>
        <dbReference type="Proteomes" id="UP000321379"/>
    </source>
</evidence>
<dbReference type="PRINTS" id="PR00455">
    <property type="entry name" value="HTHTETR"/>
</dbReference>
<dbReference type="Proteomes" id="UP000321379">
    <property type="component" value="Unassembled WGS sequence"/>
</dbReference>
<evidence type="ECO:0000313" key="6">
    <source>
        <dbReference type="EMBL" id="TXN28128.1"/>
    </source>
</evidence>
<evidence type="ECO:0000259" key="5">
    <source>
        <dbReference type="PROSITE" id="PS50977"/>
    </source>
</evidence>
<evidence type="ECO:0000256" key="3">
    <source>
        <dbReference type="ARBA" id="ARBA00023163"/>
    </source>
</evidence>
<proteinExistence type="predicted"/>
<keyword evidence="7" id="KW-1185">Reference proteome</keyword>
<reference evidence="6 7" key="1">
    <citation type="submission" date="2019-08" db="EMBL/GenBank/DDBJ databases">
        <title>Bacterial whole genome sequence for Glaciihabitans sp. CHu50b-6-2.</title>
        <authorList>
            <person name="Jin L."/>
        </authorList>
    </citation>
    <scope>NUCLEOTIDE SEQUENCE [LARGE SCALE GENOMIC DNA]</scope>
    <source>
        <strain evidence="6 7">CHu50b-6-2</strain>
    </source>
</reference>
<dbReference type="Gene3D" id="1.10.357.10">
    <property type="entry name" value="Tetracycline Repressor, domain 2"/>
    <property type="match status" value="1"/>
</dbReference>
<dbReference type="SUPFAM" id="SSF46689">
    <property type="entry name" value="Homeodomain-like"/>
    <property type="match status" value="1"/>
</dbReference>
<dbReference type="InterPro" id="IPR050109">
    <property type="entry name" value="HTH-type_TetR-like_transc_reg"/>
</dbReference>
<comment type="caution">
    <text evidence="6">The sequence shown here is derived from an EMBL/GenBank/DDBJ whole genome shotgun (WGS) entry which is preliminary data.</text>
</comment>
<evidence type="ECO:0000256" key="4">
    <source>
        <dbReference type="PROSITE-ProRule" id="PRU00335"/>
    </source>
</evidence>
<protein>
    <submittedName>
        <fullName evidence="6">TetR/AcrR family transcriptional regulator</fullName>
    </submittedName>
</protein>
<evidence type="ECO:0000256" key="1">
    <source>
        <dbReference type="ARBA" id="ARBA00023015"/>
    </source>
</evidence>
<feature type="DNA-binding region" description="H-T-H motif" evidence="4">
    <location>
        <begin position="46"/>
        <end position="65"/>
    </location>
</feature>
<dbReference type="EMBL" id="VRMG01000016">
    <property type="protein sequence ID" value="TXN28128.1"/>
    <property type="molecule type" value="Genomic_DNA"/>
</dbReference>
<dbReference type="PANTHER" id="PTHR30055:SF234">
    <property type="entry name" value="HTH-TYPE TRANSCRIPTIONAL REGULATOR BETI"/>
    <property type="match status" value="1"/>
</dbReference>
<keyword evidence="3" id="KW-0804">Transcription</keyword>
<organism evidence="6 7">
    <name type="scientific">Lacisediminihabitans profunda</name>
    <dbReference type="NCBI Taxonomy" id="2594790"/>
    <lineage>
        <taxon>Bacteria</taxon>
        <taxon>Bacillati</taxon>
        <taxon>Actinomycetota</taxon>
        <taxon>Actinomycetes</taxon>
        <taxon>Micrococcales</taxon>
        <taxon>Microbacteriaceae</taxon>
        <taxon>Lacisediminihabitans</taxon>
    </lineage>
</organism>
<accession>A0A5C8ULI9</accession>
<dbReference type="GO" id="GO:0003700">
    <property type="term" value="F:DNA-binding transcription factor activity"/>
    <property type="evidence" value="ECO:0007669"/>
    <property type="project" value="TreeGrafter"/>
</dbReference>
<name>A0A5C8ULI9_9MICO</name>
<dbReference type="PANTHER" id="PTHR30055">
    <property type="entry name" value="HTH-TYPE TRANSCRIPTIONAL REGULATOR RUTR"/>
    <property type="match status" value="1"/>
</dbReference>
<keyword evidence="1" id="KW-0805">Transcription regulation</keyword>
<evidence type="ECO:0000256" key="2">
    <source>
        <dbReference type="ARBA" id="ARBA00023125"/>
    </source>
</evidence>
<dbReference type="GO" id="GO:0000976">
    <property type="term" value="F:transcription cis-regulatory region binding"/>
    <property type="evidence" value="ECO:0007669"/>
    <property type="project" value="TreeGrafter"/>
</dbReference>
<sequence>MKYVDTEKSTRIYDSRNRQVHARKNRDAILDAARERFLADGYVSTTIASIAAAAGLAVDTVYKAFGGKPGLVRAIYDRSLAGEGSVAAAERSDDLRDSAHDGRALVRAWGVLTSEVAPLVAPIHLLVRDAAIVDPEMATLLRQNDALRRQRMHDNARALADRDFLRKGISLEHATDVLWAFSSPELYELLVVRCGWDPVRFGQFIGDSISSALVD</sequence>
<dbReference type="InterPro" id="IPR001647">
    <property type="entry name" value="HTH_TetR"/>
</dbReference>
<dbReference type="AlphaFoldDB" id="A0A5C8ULI9"/>